<dbReference type="PROSITE" id="PS51656">
    <property type="entry name" value="4FE4S"/>
    <property type="match status" value="1"/>
</dbReference>
<organism evidence="6 7">
    <name type="scientific">Desulfoferula mesophila</name>
    <dbReference type="NCBI Taxonomy" id="3058419"/>
    <lineage>
        <taxon>Bacteria</taxon>
        <taxon>Pseudomonadati</taxon>
        <taxon>Thermodesulfobacteriota</taxon>
        <taxon>Desulfarculia</taxon>
        <taxon>Desulfarculales</taxon>
        <taxon>Desulfarculaceae</taxon>
        <taxon>Desulfoferula</taxon>
    </lineage>
</organism>
<gene>
    <name evidence="6" type="ORF">FAK_34640</name>
</gene>
<dbReference type="Pfam" id="PF04060">
    <property type="entry name" value="FeS"/>
    <property type="match status" value="1"/>
</dbReference>
<evidence type="ECO:0000313" key="7">
    <source>
        <dbReference type="Proteomes" id="UP001366166"/>
    </source>
</evidence>
<keyword evidence="7" id="KW-1185">Reference proteome</keyword>
<dbReference type="AlphaFoldDB" id="A0AAU9EGT3"/>
<sequence length="175" mass="19397">MLLKSWQKRIFRPECNPGFESLHCVAHLDQDVGQALPYLNAHLGGHSYQTDPPAVTFKVHGRLITVHHDRIAINSLSDEAQADKILDWLQREINHAWDDRANIEPSTRCAPAPQPLAVLKLLPNKAGCGRCGRPTCLVFATLAVQGAVGASDCPELEPEARQALEKYLGEFSLDW</sequence>
<dbReference type="GO" id="GO:0046872">
    <property type="term" value="F:metal ion binding"/>
    <property type="evidence" value="ECO:0007669"/>
    <property type="project" value="UniProtKB-KW"/>
</dbReference>
<evidence type="ECO:0000256" key="2">
    <source>
        <dbReference type="ARBA" id="ARBA00022723"/>
    </source>
</evidence>
<protein>
    <recommendedName>
        <fullName evidence="5">4Fe-4S domain-containing protein</fullName>
    </recommendedName>
</protein>
<feature type="domain" description="4Fe-4S" evidence="5">
    <location>
        <begin position="110"/>
        <end position="170"/>
    </location>
</feature>
<keyword evidence="2" id="KW-0479">Metal-binding</keyword>
<evidence type="ECO:0000256" key="4">
    <source>
        <dbReference type="ARBA" id="ARBA00023014"/>
    </source>
</evidence>
<dbReference type="Gene3D" id="1.10.15.40">
    <property type="entry name" value="Electron transport complex subunit B, putative Fe-S cluster"/>
    <property type="match status" value="1"/>
</dbReference>
<evidence type="ECO:0000313" key="6">
    <source>
        <dbReference type="EMBL" id="BEQ16398.1"/>
    </source>
</evidence>
<dbReference type="EMBL" id="AP028679">
    <property type="protein sequence ID" value="BEQ16398.1"/>
    <property type="molecule type" value="Genomic_DNA"/>
</dbReference>
<evidence type="ECO:0000256" key="3">
    <source>
        <dbReference type="ARBA" id="ARBA00023004"/>
    </source>
</evidence>
<keyword evidence="4" id="KW-0411">Iron-sulfur</keyword>
<dbReference type="InterPro" id="IPR007202">
    <property type="entry name" value="4Fe-4S_dom"/>
</dbReference>
<proteinExistence type="predicted"/>
<name>A0AAU9EGT3_9BACT</name>
<dbReference type="KEGG" id="dmp:FAK_34640"/>
<dbReference type="Proteomes" id="UP001366166">
    <property type="component" value="Chromosome"/>
</dbReference>
<accession>A0AAU9EGT3</accession>
<dbReference type="GO" id="GO:0051539">
    <property type="term" value="F:4 iron, 4 sulfur cluster binding"/>
    <property type="evidence" value="ECO:0007669"/>
    <property type="project" value="UniProtKB-KW"/>
</dbReference>
<keyword evidence="1" id="KW-0004">4Fe-4S</keyword>
<reference evidence="7" key="1">
    <citation type="journal article" date="2023" name="Arch. Microbiol.">
        <title>Desulfoferula mesophilus gen. nov. sp. nov., a mesophilic sulfate-reducing bacterium isolated from a brackish lake sediment.</title>
        <authorList>
            <person name="Watanabe T."/>
            <person name="Yabe T."/>
            <person name="Tsuji J.M."/>
            <person name="Fukui M."/>
        </authorList>
    </citation>
    <scope>NUCLEOTIDE SEQUENCE [LARGE SCALE GENOMIC DNA]</scope>
    <source>
        <strain evidence="7">12FAK</strain>
    </source>
</reference>
<dbReference type="RefSeq" id="WP_338602163.1">
    <property type="nucleotide sequence ID" value="NZ_AP028679.1"/>
</dbReference>
<evidence type="ECO:0000256" key="1">
    <source>
        <dbReference type="ARBA" id="ARBA00022485"/>
    </source>
</evidence>
<keyword evidence="3" id="KW-0408">Iron</keyword>
<evidence type="ECO:0000259" key="5">
    <source>
        <dbReference type="PROSITE" id="PS51656"/>
    </source>
</evidence>